<dbReference type="InterPro" id="IPR001806">
    <property type="entry name" value="Small_GTPase"/>
</dbReference>
<dbReference type="PANTHER" id="PTHR47978">
    <property type="match status" value="1"/>
</dbReference>
<dbReference type="SMART" id="SM00176">
    <property type="entry name" value="RAN"/>
    <property type="match status" value="1"/>
</dbReference>
<dbReference type="Pfam" id="PF00071">
    <property type="entry name" value="Ras"/>
    <property type="match status" value="1"/>
</dbReference>
<dbReference type="GO" id="GO:0005525">
    <property type="term" value="F:GTP binding"/>
    <property type="evidence" value="ECO:0007669"/>
    <property type="project" value="InterPro"/>
</dbReference>
<evidence type="ECO:0000313" key="2">
    <source>
        <dbReference type="EMBL" id="GMM49479.1"/>
    </source>
</evidence>
<dbReference type="SMART" id="SM00175">
    <property type="entry name" value="RAB"/>
    <property type="match status" value="1"/>
</dbReference>
<sequence length="208" mass="22718">MSAPRIAQFKLVLLGESAVGKSSLLLRFARGVYEDNRESTIGAAFLAQNVRLEPDLVVRFEIWDTAGQERYKALAPMYYRNANAALVVFDLLSQESLARAQSWVRELRVQADDGIIIALVGNKLDLLNQLKAESPNSSGKIGISEDAKSYAAEAGLLYYECSAKTGENIEAVFKGVAEKMPINEYFSSQEEEQQHAVDLGASSSGCAC</sequence>
<dbReference type="SUPFAM" id="SSF52540">
    <property type="entry name" value="P-loop containing nucleoside triphosphate hydrolases"/>
    <property type="match status" value="1"/>
</dbReference>
<dbReference type="InterPro" id="IPR005225">
    <property type="entry name" value="Small_GTP-bd"/>
</dbReference>
<dbReference type="SMART" id="SM00173">
    <property type="entry name" value="RAS"/>
    <property type="match status" value="1"/>
</dbReference>
<proteinExistence type="predicted"/>
<dbReference type="GO" id="GO:0003924">
    <property type="term" value="F:GTPase activity"/>
    <property type="evidence" value="ECO:0007669"/>
    <property type="project" value="InterPro"/>
</dbReference>
<dbReference type="AlphaFoldDB" id="A0AAV5RD34"/>
<dbReference type="PROSITE" id="PS51419">
    <property type="entry name" value="RAB"/>
    <property type="match status" value="1"/>
</dbReference>
<comment type="caution">
    <text evidence="2">The sequence shown here is derived from an EMBL/GenBank/DDBJ whole genome shotgun (WGS) entry which is preliminary data.</text>
</comment>
<dbReference type="FunFam" id="3.40.50.300:FF:000808">
    <property type="entry name" value="Small GTP-binding protein, putative"/>
    <property type="match status" value="1"/>
</dbReference>
<accession>A0AAV5RD34</accession>
<dbReference type="CDD" id="cd01860">
    <property type="entry name" value="Rab5_related"/>
    <property type="match status" value="1"/>
</dbReference>
<dbReference type="NCBIfam" id="TIGR00231">
    <property type="entry name" value="small_GTP"/>
    <property type="match status" value="1"/>
</dbReference>
<dbReference type="SMART" id="SM00174">
    <property type="entry name" value="RHO"/>
    <property type="match status" value="1"/>
</dbReference>
<dbReference type="InterPro" id="IPR027417">
    <property type="entry name" value="P-loop_NTPase"/>
</dbReference>
<name>A0AAV5RD34_STABA</name>
<keyword evidence="3" id="KW-1185">Reference proteome</keyword>
<reference evidence="2 3" key="1">
    <citation type="journal article" date="2023" name="Elife">
        <title>Identification of key yeast species and microbe-microbe interactions impacting larval growth of Drosophila in the wild.</title>
        <authorList>
            <person name="Mure A."/>
            <person name="Sugiura Y."/>
            <person name="Maeda R."/>
            <person name="Honda K."/>
            <person name="Sakurai N."/>
            <person name="Takahashi Y."/>
            <person name="Watada M."/>
            <person name="Katoh T."/>
            <person name="Gotoh A."/>
            <person name="Gotoh Y."/>
            <person name="Taniguchi I."/>
            <person name="Nakamura K."/>
            <person name="Hayashi T."/>
            <person name="Katayama T."/>
            <person name="Uemura T."/>
            <person name="Hattori Y."/>
        </authorList>
    </citation>
    <scope>NUCLEOTIDE SEQUENCE [LARGE SCALE GENOMIC DNA]</scope>
    <source>
        <strain evidence="2 3">SB-73</strain>
    </source>
</reference>
<gene>
    <name evidence="2" type="ORF">DASB73_004370</name>
</gene>
<dbReference type="EMBL" id="BTGC01000001">
    <property type="protein sequence ID" value="GMM49479.1"/>
    <property type="molecule type" value="Genomic_DNA"/>
</dbReference>
<protein>
    <submittedName>
        <fullName evidence="2">Rab family GTPase</fullName>
    </submittedName>
</protein>
<dbReference type="PROSITE" id="PS51421">
    <property type="entry name" value="RAS"/>
    <property type="match status" value="1"/>
</dbReference>
<dbReference type="Gene3D" id="3.40.50.300">
    <property type="entry name" value="P-loop containing nucleotide triphosphate hydrolases"/>
    <property type="match status" value="1"/>
</dbReference>
<keyword evidence="1" id="KW-0547">Nucleotide-binding</keyword>
<evidence type="ECO:0000256" key="1">
    <source>
        <dbReference type="ARBA" id="ARBA00022741"/>
    </source>
</evidence>
<dbReference type="PROSITE" id="PS51420">
    <property type="entry name" value="RHO"/>
    <property type="match status" value="1"/>
</dbReference>
<dbReference type="Proteomes" id="UP001362899">
    <property type="component" value="Unassembled WGS sequence"/>
</dbReference>
<organism evidence="2 3">
    <name type="scientific">Starmerella bacillaris</name>
    <name type="common">Yeast</name>
    <name type="synonym">Candida zemplinina</name>
    <dbReference type="NCBI Taxonomy" id="1247836"/>
    <lineage>
        <taxon>Eukaryota</taxon>
        <taxon>Fungi</taxon>
        <taxon>Dikarya</taxon>
        <taxon>Ascomycota</taxon>
        <taxon>Saccharomycotina</taxon>
        <taxon>Dipodascomycetes</taxon>
        <taxon>Dipodascales</taxon>
        <taxon>Trichomonascaceae</taxon>
        <taxon>Starmerella</taxon>
    </lineage>
</organism>
<dbReference type="PRINTS" id="PR00449">
    <property type="entry name" value="RASTRNSFRMNG"/>
</dbReference>
<evidence type="ECO:0000313" key="3">
    <source>
        <dbReference type="Proteomes" id="UP001362899"/>
    </source>
</evidence>